<dbReference type="SUPFAM" id="SSF52540">
    <property type="entry name" value="P-loop containing nucleoside triphosphate hydrolases"/>
    <property type="match status" value="1"/>
</dbReference>
<name>A0A7V3YL50_9BACT</name>
<reference evidence="8" key="1">
    <citation type="journal article" date="2020" name="mSystems">
        <title>Genome- and Community-Level Interaction Insights into Carbon Utilization and Element Cycling Functions of Hydrothermarchaeota in Hydrothermal Sediment.</title>
        <authorList>
            <person name="Zhou Z."/>
            <person name="Liu Y."/>
            <person name="Xu W."/>
            <person name="Pan J."/>
            <person name="Luo Z.H."/>
            <person name="Li M."/>
        </authorList>
    </citation>
    <scope>NUCLEOTIDE SEQUENCE [LARGE SCALE GENOMIC DNA]</scope>
    <source>
        <strain evidence="8">SpSt-716</strain>
    </source>
</reference>
<dbReference type="Gene3D" id="1.20.272.10">
    <property type="match status" value="1"/>
</dbReference>
<dbReference type="Pfam" id="PF16193">
    <property type="entry name" value="AAA_assoc_2"/>
    <property type="match status" value="1"/>
</dbReference>
<dbReference type="Gene3D" id="1.10.8.60">
    <property type="match status" value="1"/>
</dbReference>
<dbReference type="CDD" id="cd00009">
    <property type="entry name" value="AAA"/>
    <property type="match status" value="1"/>
</dbReference>
<dbReference type="GO" id="GO:0003677">
    <property type="term" value="F:DNA binding"/>
    <property type="evidence" value="ECO:0007669"/>
    <property type="project" value="InterPro"/>
</dbReference>
<evidence type="ECO:0000256" key="4">
    <source>
        <dbReference type="ARBA" id="ARBA00022705"/>
    </source>
</evidence>
<dbReference type="Gene3D" id="3.40.50.300">
    <property type="entry name" value="P-loop containing nucleotide triphosphate hydrolases"/>
    <property type="match status" value="1"/>
</dbReference>
<dbReference type="GO" id="GO:0005524">
    <property type="term" value="F:ATP binding"/>
    <property type="evidence" value="ECO:0007669"/>
    <property type="project" value="UniProtKB-KW"/>
</dbReference>
<dbReference type="GO" id="GO:0000731">
    <property type="term" value="P:DNA synthesis involved in DNA repair"/>
    <property type="evidence" value="ECO:0007669"/>
    <property type="project" value="TreeGrafter"/>
</dbReference>
<protein>
    <recommendedName>
        <fullName evidence="3">Replication-associated recombination protein A</fullName>
    </recommendedName>
</protein>
<comment type="function">
    <text evidence="1">DNA-dependent ATPase that plays important roles in cellular responses to stalled DNA replication processes.</text>
</comment>
<evidence type="ECO:0000256" key="2">
    <source>
        <dbReference type="ARBA" id="ARBA00008959"/>
    </source>
</evidence>
<dbReference type="CDD" id="cd18139">
    <property type="entry name" value="HLD_clamp_RarA"/>
    <property type="match status" value="1"/>
</dbReference>
<evidence type="ECO:0000256" key="5">
    <source>
        <dbReference type="ARBA" id="ARBA00022741"/>
    </source>
</evidence>
<keyword evidence="6" id="KW-0067">ATP-binding</keyword>
<evidence type="ECO:0000256" key="1">
    <source>
        <dbReference type="ARBA" id="ARBA00002393"/>
    </source>
</evidence>
<dbReference type="InterPro" id="IPR003593">
    <property type="entry name" value="AAA+_ATPase"/>
</dbReference>
<sequence>MTVFREGELFGVREETKPLAFRMRPRTLDEVVGQPHLTGPQGLLRRIVEAQFLPSLIFWGPPGTGKTSVAFLLAEACGYRMTSLSAVASGIKEIREAVQEAENVLKFHGKKTVFFIDEVHRFHKGQQSLLLPYVEEGLITFIGSTTENPSFEIIPPLLSRVQVVVFREIPFEDLLYLLRRALEEERGLRGKAPPFEEEALQWIARLADGDARQALNMLETAAHLARQEGKKQVDVDFLQGLFQKVSYLYDKSGEEHYNLLSAYHKSLRGSDPDAALYWLARMLEAGEDPHAILRRLIACASEDVGNADPQALLIALAAREAFDFLGEPEGRLALAQATVYVACAPKSNASYRALQEALEDVRKYGSLPVPLHLRNAPTGLLRQMGYAKEYQYVHDFPEGFVLQEYFPTSLGRRVYYRPTQRGYEKVLAERLSLLWGERK</sequence>
<dbReference type="InterPro" id="IPR051314">
    <property type="entry name" value="AAA_ATPase_RarA/MGS1/WRNIP1"/>
</dbReference>
<dbReference type="SMART" id="SM00382">
    <property type="entry name" value="AAA"/>
    <property type="match status" value="1"/>
</dbReference>
<evidence type="ECO:0000313" key="8">
    <source>
        <dbReference type="EMBL" id="HGI74651.1"/>
    </source>
</evidence>
<dbReference type="Gene3D" id="1.10.3710.10">
    <property type="entry name" value="DNA polymerase III clamp loader subunits, C-terminal domain"/>
    <property type="match status" value="1"/>
</dbReference>
<evidence type="ECO:0000259" key="7">
    <source>
        <dbReference type="SMART" id="SM00382"/>
    </source>
</evidence>
<keyword evidence="4" id="KW-0235">DNA replication</keyword>
<comment type="similarity">
    <text evidence="2">Belongs to the AAA ATPase family. RarA/MGS1/WRNIP1 subfamily.</text>
</comment>
<dbReference type="InterPro" id="IPR003959">
    <property type="entry name" value="ATPase_AAA_core"/>
</dbReference>
<dbReference type="SUPFAM" id="SSF48019">
    <property type="entry name" value="post-AAA+ oligomerization domain-like"/>
    <property type="match status" value="1"/>
</dbReference>
<dbReference type="InterPro" id="IPR021886">
    <property type="entry name" value="MgsA_C"/>
</dbReference>
<proteinExistence type="inferred from homology"/>
<accession>A0A7V3YL50</accession>
<dbReference type="EMBL" id="DTEN01000123">
    <property type="protein sequence ID" value="HGI74651.1"/>
    <property type="molecule type" value="Genomic_DNA"/>
</dbReference>
<dbReference type="FunFam" id="3.40.50.300:FF:000137">
    <property type="entry name" value="Replication-associated recombination protein A"/>
    <property type="match status" value="1"/>
</dbReference>
<organism evidence="8">
    <name type="scientific">Candidatus Caldatribacterium californiense</name>
    <dbReference type="NCBI Taxonomy" id="1454726"/>
    <lineage>
        <taxon>Bacteria</taxon>
        <taxon>Pseudomonadati</taxon>
        <taxon>Atribacterota</taxon>
        <taxon>Atribacteria</taxon>
        <taxon>Atribacterales</taxon>
        <taxon>Candidatus Caldatribacteriaceae</taxon>
        <taxon>Candidatus Caldatribacterium</taxon>
    </lineage>
</organism>
<dbReference type="GO" id="GO:0008047">
    <property type="term" value="F:enzyme activator activity"/>
    <property type="evidence" value="ECO:0007669"/>
    <property type="project" value="TreeGrafter"/>
</dbReference>
<evidence type="ECO:0000256" key="3">
    <source>
        <dbReference type="ARBA" id="ARBA00020776"/>
    </source>
</evidence>
<gene>
    <name evidence="8" type="ORF">ENU96_03095</name>
</gene>
<evidence type="ECO:0000256" key="6">
    <source>
        <dbReference type="ARBA" id="ARBA00022840"/>
    </source>
</evidence>
<keyword evidence="5" id="KW-0547">Nucleotide-binding</keyword>
<dbReference type="AlphaFoldDB" id="A0A7V3YL50"/>
<dbReference type="Pfam" id="PF12002">
    <property type="entry name" value="MgsA_C"/>
    <property type="match status" value="1"/>
</dbReference>
<dbReference type="FunFam" id="1.10.8.60:FF:000029">
    <property type="entry name" value="Replication-associated recombination protein A"/>
    <property type="match status" value="1"/>
</dbReference>
<dbReference type="GO" id="GO:0006261">
    <property type="term" value="P:DNA-templated DNA replication"/>
    <property type="evidence" value="ECO:0007669"/>
    <property type="project" value="TreeGrafter"/>
</dbReference>
<comment type="caution">
    <text evidence="8">The sequence shown here is derived from an EMBL/GenBank/DDBJ whole genome shotgun (WGS) entry which is preliminary data.</text>
</comment>
<feature type="domain" description="AAA+ ATPase" evidence="7">
    <location>
        <begin position="52"/>
        <end position="175"/>
    </location>
</feature>
<dbReference type="FunFam" id="1.20.272.10:FF:000001">
    <property type="entry name" value="Putative AAA family ATPase"/>
    <property type="match status" value="1"/>
</dbReference>
<dbReference type="InterPro" id="IPR008921">
    <property type="entry name" value="DNA_pol3_clamp-load_cplx_C"/>
</dbReference>
<dbReference type="PANTHER" id="PTHR13779:SF7">
    <property type="entry name" value="ATPASE WRNIP1"/>
    <property type="match status" value="1"/>
</dbReference>
<dbReference type="InterPro" id="IPR032423">
    <property type="entry name" value="AAA_assoc_2"/>
</dbReference>
<dbReference type="Pfam" id="PF00004">
    <property type="entry name" value="AAA"/>
    <property type="match status" value="1"/>
</dbReference>
<dbReference type="GO" id="GO:0017116">
    <property type="term" value="F:single-stranded DNA helicase activity"/>
    <property type="evidence" value="ECO:0007669"/>
    <property type="project" value="TreeGrafter"/>
</dbReference>
<dbReference type="PANTHER" id="PTHR13779">
    <property type="entry name" value="WERNER HELICASE-INTERACTING PROTEIN 1 FAMILY MEMBER"/>
    <property type="match status" value="1"/>
</dbReference>
<dbReference type="InterPro" id="IPR027417">
    <property type="entry name" value="P-loop_NTPase"/>
</dbReference>
<dbReference type="GO" id="GO:0016887">
    <property type="term" value="F:ATP hydrolysis activity"/>
    <property type="evidence" value="ECO:0007669"/>
    <property type="project" value="InterPro"/>
</dbReference>